<dbReference type="SUPFAM" id="SSF47336">
    <property type="entry name" value="ACP-like"/>
    <property type="match status" value="1"/>
</dbReference>
<dbReference type="InterPro" id="IPR016039">
    <property type="entry name" value="Thiolase-like"/>
</dbReference>
<dbReference type="SMART" id="SM00823">
    <property type="entry name" value="PKS_PP"/>
    <property type="match status" value="1"/>
</dbReference>
<dbReference type="PROSITE" id="PS00606">
    <property type="entry name" value="KS3_1"/>
    <property type="match status" value="1"/>
</dbReference>
<dbReference type="Pfam" id="PF00109">
    <property type="entry name" value="ketoacyl-synt"/>
    <property type="match status" value="1"/>
</dbReference>
<feature type="compositionally biased region" description="Polar residues" evidence="6">
    <location>
        <begin position="1197"/>
        <end position="1207"/>
    </location>
</feature>
<keyword evidence="4" id="KW-0012">Acyltransferase</keyword>
<dbReference type="Pfam" id="PF00698">
    <property type="entry name" value="Acyl_transf_1"/>
    <property type="match status" value="1"/>
</dbReference>
<feature type="domain" description="Carrier" evidence="7">
    <location>
        <begin position="1247"/>
        <end position="1322"/>
    </location>
</feature>
<dbReference type="PANTHER" id="PTHR43775:SF51">
    <property type="entry name" value="INACTIVE PHENOLPHTHIOCEROL SYNTHESIS POLYKETIDE SYNTHASE TYPE I PKS1-RELATED"/>
    <property type="match status" value="1"/>
</dbReference>
<dbReference type="SUPFAM" id="SSF55048">
    <property type="entry name" value="Probable ACP-binding domain of malonyl-CoA ACP transacylase"/>
    <property type="match status" value="1"/>
</dbReference>
<dbReference type="InterPro" id="IPR014030">
    <property type="entry name" value="Ketoacyl_synth_N"/>
</dbReference>
<evidence type="ECO:0000256" key="6">
    <source>
        <dbReference type="SAM" id="MobiDB-lite"/>
    </source>
</evidence>
<dbReference type="SUPFAM" id="SSF52151">
    <property type="entry name" value="FabD/lysophospholipase-like"/>
    <property type="match status" value="1"/>
</dbReference>
<dbReference type="RefSeq" id="WP_343931779.1">
    <property type="nucleotide sequence ID" value="NZ_BAAABU010000001.1"/>
</dbReference>
<dbReference type="InterPro" id="IPR001227">
    <property type="entry name" value="Ac_transferase_dom_sf"/>
</dbReference>
<dbReference type="Pfam" id="PF02801">
    <property type="entry name" value="Ketoacyl-synt_C"/>
    <property type="match status" value="1"/>
</dbReference>
<dbReference type="Pfam" id="PF21089">
    <property type="entry name" value="PKS_DH_N"/>
    <property type="match status" value="1"/>
</dbReference>
<dbReference type="PROSITE" id="PS52019">
    <property type="entry name" value="PKS_MFAS_DH"/>
    <property type="match status" value="1"/>
</dbReference>
<dbReference type="InterPro" id="IPR016035">
    <property type="entry name" value="Acyl_Trfase/lysoPLipase"/>
</dbReference>
<keyword evidence="2" id="KW-0597">Phosphoprotein</keyword>
<dbReference type="Pfam" id="PF00550">
    <property type="entry name" value="PP-binding"/>
    <property type="match status" value="1"/>
</dbReference>
<dbReference type="SMART" id="SM00825">
    <property type="entry name" value="PKS_KS"/>
    <property type="match status" value="1"/>
</dbReference>
<evidence type="ECO:0000259" key="7">
    <source>
        <dbReference type="PROSITE" id="PS50075"/>
    </source>
</evidence>
<dbReference type="InterPro" id="IPR049552">
    <property type="entry name" value="PKS_DH_N"/>
</dbReference>
<feature type="region of interest" description="Disordered" evidence="6">
    <location>
        <begin position="1189"/>
        <end position="1245"/>
    </location>
</feature>
<evidence type="ECO:0000256" key="5">
    <source>
        <dbReference type="PROSITE-ProRule" id="PRU01363"/>
    </source>
</evidence>
<dbReference type="EMBL" id="BAAABU010000001">
    <property type="protein sequence ID" value="GAA0209241.1"/>
    <property type="molecule type" value="Genomic_DNA"/>
</dbReference>
<dbReference type="InterPro" id="IPR036736">
    <property type="entry name" value="ACP-like_sf"/>
</dbReference>
<organism evidence="10 11">
    <name type="scientific">Saccharothrix mutabilis subsp. mutabilis</name>
    <dbReference type="NCBI Taxonomy" id="66855"/>
    <lineage>
        <taxon>Bacteria</taxon>
        <taxon>Bacillati</taxon>
        <taxon>Actinomycetota</taxon>
        <taxon>Actinomycetes</taxon>
        <taxon>Pseudonocardiales</taxon>
        <taxon>Pseudonocardiaceae</taxon>
        <taxon>Saccharothrix</taxon>
    </lineage>
</organism>
<feature type="domain" description="PKS/mFAS DH" evidence="9">
    <location>
        <begin position="914"/>
        <end position="1191"/>
    </location>
</feature>
<dbReference type="InterPro" id="IPR020841">
    <property type="entry name" value="PKS_Beta-ketoAc_synthase_dom"/>
</dbReference>
<feature type="compositionally biased region" description="Low complexity" evidence="6">
    <location>
        <begin position="1208"/>
        <end position="1236"/>
    </location>
</feature>
<feature type="domain" description="Ketosynthase family 3 (KS3)" evidence="8">
    <location>
        <begin position="35"/>
        <end position="453"/>
    </location>
</feature>
<dbReference type="InterPro" id="IPR020806">
    <property type="entry name" value="PKS_PP-bd"/>
</dbReference>
<dbReference type="Gene3D" id="1.10.1200.10">
    <property type="entry name" value="ACP-like"/>
    <property type="match status" value="1"/>
</dbReference>
<dbReference type="Gene3D" id="3.30.70.3290">
    <property type="match status" value="1"/>
</dbReference>
<dbReference type="Pfam" id="PF14765">
    <property type="entry name" value="PS-DH"/>
    <property type="match status" value="1"/>
</dbReference>
<keyword evidence="3" id="KW-0808">Transferase</keyword>
<dbReference type="InterPro" id="IPR042104">
    <property type="entry name" value="PKS_dehydratase_sf"/>
</dbReference>
<dbReference type="InterPro" id="IPR014043">
    <property type="entry name" value="Acyl_transferase_dom"/>
</dbReference>
<dbReference type="InterPro" id="IPR009081">
    <property type="entry name" value="PP-bd_ACP"/>
</dbReference>
<dbReference type="PROSITE" id="PS50075">
    <property type="entry name" value="CARRIER"/>
    <property type="match status" value="1"/>
</dbReference>
<dbReference type="Gene3D" id="3.40.47.10">
    <property type="match status" value="1"/>
</dbReference>
<sequence>MPDEDVATIRAELLAAYETIQQQQRSLEKIVLERLEPIAVVGTGLRFPGGNDTLDGFEEFLRAGGSGIRPLPRERWDVADRDVEGLIGTVAGGFLDRVDEFDAQFFNIPPKTAPYVDPQQRLLLETAWEALENANIDPTALRHGNGAVYVGASPLDFALGLGTLGVDQLDGAMATGSGAYSLSGRLSYFLGWRGPSLTADTACASSLTALHLAVEGLRRHESDIALCGAVNALHDPRSFIILSKGRMLSPDGRCKAFDDAADGYARAEGCGVLVLKRLSDAWQDGDTVLAIVRGTAIGQDGESAGLTAPNGVAQEAVMRTALANSRLEPADIQYVEAHGTGTPLGDPIEMGSIHGVFGGTRSHDDRLTVGSLKSNIGHMEPAAGVGAVMKVILQLRSGVFFPSLIDAPSGRIPWHDYSVTVPTEVRPWDAPVRRATVNGFGVTGAIGVAVLEEAPQPPAPEAPPRELPRDTGHVFTLSAKSETALRRQIERYREFVAAHPDLDLADFCFTANTGRAHFRHRVAGEVRSHAELTALLDRAAAVPGVRPRESFRRTAFLFTGSGSQHVGMGEVLYERYPAFRARVDECDALFRPHLGRSIAELMFGRAPDAADVIAETRFAHAALFTLEYSLAALWRSWRVEPAVLIGHSVGEVVAATVAGVFSLADGVAFLATRARLIESVANAGGMAAVTAPVAEVAPLLRRWPDLAVAAVNAPRQCVVSGGADSLAAAVEALRERGTAVKPLRVSSAFHSPLVAAASDELREFLAGVEFHEPELTVVSNATGEPAAVEEITTPEYWVRHVNDTVHFAAGVAAIAERGRHVMLEIGPAGVLTALARQCVPEDDHRWLASLSPRDTDARTIRETLAQLYVAGVDVAWAAVHEGRQRQRVALPTYAFDRRRYGLPRRSAEASATGHPLLGSAVPTEAPAREFTSRISAARPAYLGDHRVGGKAFLPAAAHVEVLLALADELHGDTGRPVEDLRFHEAVFLDDRPTGLRTRATPRADGTWRVDVHSHDDSGERRCASAVLGAPDAPALTDTGRELLRRLDDLGAPDQVLSAEDVRAAYLRAGLDYGPEFTRAREVRRHGADLAVCDLSGEGLSTAEHLPPPLMDGVTHGLAAFADDGENYVATGIGRVRVFKKPRARLLRAVLRFTRPERGPAFTLDAVLVEDGTPVLELSGMAFVRLSRAPAEPAAATRNGNGSTSTVKGNGSTSTSTANGSTSTSTVNGGSTSTSTVNGGGTGEVAGAPIADVIRRTLADLLSMDEADRVDGDTTFLELGVDSLVVVDLKDRLQSRLGLTLPLSAVLERPTVDQLATFLDRQLAGDPVGSRTGGDDDRG</sequence>
<dbReference type="SUPFAM" id="SSF53901">
    <property type="entry name" value="Thiolase-like"/>
    <property type="match status" value="1"/>
</dbReference>
<dbReference type="InterPro" id="IPR020807">
    <property type="entry name" value="PKS_DH"/>
</dbReference>
<dbReference type="InterPro" id="IPR049551">
    <property type="entry name" value="PKS_DH_C"/>
</dbReference>
<dbReference type="InterPro" id="IPR049900">
    <property type="entry name" value="PKS_mFAS_DH"/>
</dbReference>
<dbReference type="Gene3D" id="3.10.129.110">
    <property type="entry name" value="Polyketide synthase dehydratase"/>
    <property type="match status" value="1"/>
</dbReference>
<reference evidence="11" key="1">
    <citation type="journal article" date="2019" name="Int. J. Syst. Evol. Microbiol.">
        <title>The Global Catalogue of Microorganisms (GCM) 10K type strain sequencing project: providing services to taxonomists for standard genome sequencing and annotation.</title>
        <authorList>
            <consortium name="The Broad Institute Genomics Platform"/>
            <consortium name="The Broad Institute Genome Sequencing Center for Infectious Disease"/>
            <person name="Wu L."/>
            <person name="Ma J."/>
        </authorList>
    </citation>
    <scope>NUCLEOTIDE SEQUENCE [LARGE SCALE GENOMIC DNA]</scope>
    <source>
        <strain evidence="11">JCM 3380</strain>
    </source>
</reference>
<evidence type="ECO:0000256" key="3">
    <source>
        <dbReference type="ARBA" id="ARBA00022679"/>
    </source>
</evidence>
<dbReference type="SMART" id="SM00827">
    <property type="entry name" value="PKS_AT"/>
    <property type="match status" value="1"/>
</dbReference>
<feature type="active site" description="Proton acceptor; for dehydratase activity" evidence="5">
    <location>
        <position position="945"/>
    </location>
</feature>
<evidence type="ECO:0000259" key="8">
    <source>
        <dbReference type="PROSITE" id="PS52004"/>
    </source>
</evidence>
<dbReference type="SMART" id="SM00826">
    <property type="entry name" value="PKS_DH"/>
    <property type="match status" value="1"/>
</dbReference>
<name>A0ABP3CLA4_9PSEU</name>
<dbReference type="PROSITE" id="PS52004">
    <property type="entry name" value="KS3_2"/>
    <property type="match status" value="1"/>
</dbReference>
<evidence type="ECO:0000256" key="4">
    <source>
        <dbReference type="ARBA" id="ARBA00023315"/>
    </source>
</evidence>
<dbReference type="InterPro" id="IPR014031">
    <property type="entry name" value="Ketoacyl_synth_C"/>
</dbReference>
<dbReference type="Proteomes" id="UP001500416">
    <property type="component" value="Unassembled WGS sequence"/>
</dbReference>
<keyword evidence="1" id="KW-0596">Phosphopantetheine</keyword>
<evidence type="ECO:0000313" key="10">
    <source>
        <dbReference type="EMBL" id="GAA0209241.1"/>
    </source>
</evidence>
<dbReference type="InterPro" id="IPR018201">
    <property type="entry name" value="Ketoacyl_synth_AS"/>
</dbReference>
<feature type="region of interest" description="C-terminal hotdog fold" evidence="5">
    <location>
        <begin position="1051"/>
        <end position="1191"/>
    </location>
</feature>
<comment type="caution">
    <text evidence="10">The sequence shown here is derived from an EMBL/GenBank/DDBJ whole genome shotgun (WGS) entry which is preliminary data.</text>
</comment>
<protein>
    <submittedName>
        <fullName evidence="10">Uncharacterized protein</fullName>
    </submittedName>
</protein>
<feature type="active site" description="Proton donor; for dehydratase activity" evidence="5">
    <location>
        <position position="1111"/>
    </location>
</feature>
<dbReference type="Pfam" id="PF22621">
    <property type="entry name" value="CurL-like_PKS_C"/>
    <property type="match status" value="1"/>
</dbReference>
<dbReference type="PANTHER" id="PTHR43775">
    <property type="entry name" value="FATTY ACID SYNTHASE"/>
    <property type="match status" value="1"/>
</dbReference>
<keyword evidence="11" id="KW-1185">Reference proteome</keyword>
<evidence type="ECO:0000256" key="2">
    <source>
        <dbReference type="ARBA" id="ARBA00022553"/>
    </source>
</evidence>
<feature type="region of interest" description="N-terminal hotdog fold" evidence="5">
    <location>
        <begin position="914"/>
        <end position="1033"/>
    </location>
</feature>
<accession>A0ABP3CLA4</accession>
<dbReference type="InterPro" id="IPR016036">
    <property type="entry name" value="Malonyl_transacylase_ACP-bd"/>
</dbReference>
<dbReference type="CDD" id="cd00833">
    <property type="entry name" value="PKS"/>
    <property type="match status" value="1"/>
</dbReference>
<dbReference type="Gene3D" id="3.40.366.10">
    <property type="entry name" value="Malonyl-Coenzyme A Acyl Carrier Protein, domain 2"/>
    <property type="match status" value="1"/>
</dbReference>
<evidence type="ECO:0000313" key="11">
    <source>
        <dbReference type="Proteomes" id="UP001500416"/>
    </source>
</evidence>
<proteinExistence type="predicted"/>
<dbReference type="SMART" id="SM01294">
    <property type="entry name" value="PKS_PP_betabranch"/>
    <property type="match status" value="1"/>
</dbReference>
<evidence type="ECO:0000256" key="1">
    <source>
        <dbReference type="ARBA" id="ARBA00022450"/>
    </source>
</evidence>
<evidence type="ECO:0000259" key="9">
    <source>
        <dbReference type="PROSITE" id="PS52019"/>
    </source>
</evidence>
<dbReference type="InterPro" id="IPR050091">
    <property type="entry name" value="PKS_NRPS_Biosynth_Enz"/>
</dbReference>
<gene>
    <name evidence="10" type="ORF">GCM10010492_03690</name>
</gene>